<evidence type="ECO:0000313" key="6">
    <source>
        <dbReference type="Proteomes" id="UP000561438"/>
    </source>
</evidence>
<feature type="coiled-coil region" evidence="3">
    <location>
        <begin position="42"/>
        <end position="79"/>
    </location>
</feature>
<evidence type="ECO:0000313" key="5">
    <source>
        <dbReference type="EMBL" id="NVD43784.1"/>
    </source>
</evidence>
<dbReference type="PROSITE" id="PS50111">
    <property type="entry name" value="CHEMOTAXIS_TRANSDUC_2"/>
    <property type="match status" value="1"/>
</dbReference>
<dbReference type="EMBL" id="JABWGV010000001">
    <property type="protein sequence ID" value="NVD43784.1"/>
    <property type="molecule type" value="Genomic_DNA"/>
</dbReference>
<proteinExistence type="predicted"/>
<dbReference type="Gene3D" id="1.10.287.950">
    <property type="entry name" value="Methyl-accepting chemotaxis protein"/>
    <property type="match status" value="1"/>
</dbReference>
<evidence type="ECO:0000256" key="3">
    <source>
        <dbReference type="SAM" id="Coils"/>
    </source>
</evidence>
<accession>A0A850GW59</accession>
<dbReference type="SUPFAM" id="SSF58104">
    <property type="entry name" value="Methyl-accepting chemotaxis protein (MCP) signaling domain"/>
    <property type="match status" value="1"/>
</dbReference>
<dbReference type="SMART" id="SM00283">
    <property type="entry name" value="MA"/>
    <property type="match status" value="1"/>
</dbReference>
<dbReference type="Pfam" id="PF00015">
    <property type="entry name" value="MCPsignal"/>
    <property type="match status" value="1"/>
</dbReference>
<dbReference type="InterPro" id="IPR004089">
    <property type="entry name" value="MCPsignal_dom"/>
</dbReference>
<keyword evidence="6" id="KW-1185">Reference proteome</keyword>
<sequence length="466" mass="50578">MEMQPLANFDPNSVSRIPELCGDVAVKCSDVAGVVGGVIDASASLRSRYHDLEGTIRELEEDQGRVNEASDEARLLSRRAMERLETATGQIEGSLRDISALLELVDALSTHITGFASAMEQVKRCSKDIQEIADTTNILALNATIEATRAGTAGRAFAVVAGEVKSLAGETRKATDEIGSVIDTLEGEASMVIGRIEAGSKVSGQAKTSVSNIDTTIADVASIVREVDNQNEQITRATGTIGQRVNAMQEAFTNFGAISRDNEKQLHDAQESILALELDASTMFDEVVKGDLSPADSVMVTKAQAIVAELQSYTEQAIARGDLSEHALFDRDYIAVPNTNPKLYRTKLSDWADKHWQPFLDNTQASDPRIIAAACTDQNGFLPTHLSSMSRTPTGDLAHDTAFCRNGRILLEAIDAKAKASTSPFMMAVYRQEGDGRSYNVVRNVYIPLFVNGRRWGDFEIAYCFD</sequence>
<feature type="domain" description="Methyl-accepting transducer" evidence="4">
    <location>
        <begin position="52"/>
        <end position="256"/>
    </location>
</feature>
<reference evidence="5 6" key="1">
    <citation type="submission" date="2020-06" db="EMBL/GenBank/DDBJ databases">
        <title>Altererythrobacter sp. HHU K3-1.</title>
        <authorList>
            <person name="Zhang D."/>
            <person name="Xue H."/>
        </authorList>
    </citation>
    <scope>NUCLEOTIDE SEQUENCE [LARGE SCALE GENOMIC DNA]</scope>
    <source>
        <strain evidence="5 6">HHU K3-1</strain>
    </source>
</reference>
<protein>
    <submittedName>
        <fullName evidence="5">Chemotaxis protein</fullName>
    </submittedName>
</protein>
<evidence type="ECO:0000256" key="1">
    <source>
        <dbReference type="ARBA" id="ARBA00023224"/>
    </source>
</evidence>
<evidence type="ECO:0000259" key="4">
    <source>
        <dbReference type="PROSITE" id="PS50111"/>
    </source>
</evidence>
<dbReference type="GO" id="GO:0016020">
    <property type="term" value="C:membrane"/>
    <property type="evidence" value="ECO:0007669"/>
    <property type="project" value="InterPro"/>
</dbReference>
<dbReference type="RefSeq" id="WP_176266084.1">
    <property type="nucleotide sequence ID" value="NZ_JABWGV010000001.1"/>
</dbReference>
<organism evidence="5 6">
    <name type="scientific">Qipengyuania atrilutea</name>
    <dbReference type="NCBI Taxonomy" id="2744473"/>
    <lineage>
        <taxon>Bacteria</taxon>
        <taxon>Pseudomonadati</taxon>
        <taxon>Pseudomonadota</taxon>
        <taxon>Alphaproteobacteria</taxon>
        <taxon>Sphingomonadales</taxon>
        <taxon>Erythrobacteraceae</taxon>
        <taxon>Qipengyuania</taxon>
    </lineage>
</organism>
<gene>
    <name evidence="5" type="ORF">HUV48_01975</name>
</gene>
<keyword evidence="3" id="KW-0175">Coiled coil</keyword>
<evidence type="ECO:0000256" key="2">
    <source>
        <dbReference type="PROSITE-ProRule" id="PRU00284"/>
    </source>
</evidence>
<keyword evidence="1 2" id="KW-0807">Transducer</keyword>
<dbReference type="PANTHER" id="PTHR32089">
    <property type="entry name" value="METHYL-ACCEPTING CHEMOTAXIS PROTEIN MCPB"/>
    <property type="match status" value="1"/>
</dbReference>
<dbReference type="GO" id="GO:0007165">
    <property type="term" value="P:signal transduction"/>
    <property type="evidence" value="ECO:0007669"/>
    <property type="project" value="UniProtKB-KW"/>
</dbReference>
<dbReference type="PANTHER" id="PTHR32089:SF112">
    <property type="entry name" value="LYSOZYME-LIKE PROTEIN-RELATED"/>
    <property type="match status" value="1"/>
</dbReference>
<comment type="caution">
    <text evidence="5">The sequence shown here is derived from an EMBL/GenBank/DDBJ whole genome shotgun (WGS) entry which is preliminary data.</text>
</comment>
<dbReference type="AlphaFoldDB" id="A0A850GW59"/>
<dbReference type="Proteomes" id="UP000561438">
    <property type="component" value="Unassembled WGS sequence"/>
</dbReference>
<name>A0A850GW59_9SPHN</name>